<dbReference type="EMBL" id="CAMXCT030003635">
    <property type="protein sequence ID" value="CAL4792804.1"/>
    <property type="molecule type" value="Genomic_DNA"/>
</dbReference>
<dbReference type="PROSITE" id="PS00018">
    <property type="entry name" value="EF_HAND_1"/>
    <property type="match status" value="2"/>
</dbReference>
<feature type="domain" description="EF-hand" evidence="2">
    <location>
        <begin position="252"/>
        <end position="287"/>
    </location>
</feature>
<dbReference type="SUPFAM" id="SSF47473">
    <property type="entry name" value="EF-hand"/>
    <property type="match status" value="1"/>
</dbReference>
<dbReference type="InterPro" id="IPR011992">
    <property type="entry name" value="EF-hand-dom_pair"/>
</dbReference>
<evidence type="ECO:0000259" key="2">
    <source>
        <dbReference type="PROSITE" id="PS50222"/>
    </source>
</evidence>
<comment type="caution">
    <text evidence="3">The sequence shown here is derived from an EMBL/GenBank/DDBJ whole genome shotgun (WGS) entry which is preliminary data.</text>
</comment>
<reference evidence="4" key="2">
    <citation type="submission" date="2024-04" db="EMBL/GenBank/DDBJ databases">
        <authorList>
            <person name="Chen Y."/>
            <person name="Shah S."/>
            <person name="Dougan E. K."/>
            <person name="Thang M."/>
            <person name="Chan C."/>
        </authorList>
    </citation>
    <scope>NUCLEOTIDE SEQUENCE [LARGE SCALE GENOMIC DNA]</scope>
</reference>
<dbReference type="Gene3D" id="1.10.238.10">
    <property type="entry name" value="EF-hand"/>
    <property type="match status" value="1"/>
</dbReference>
<reference evidence="3" key="1">
    <citation type="submission" date="2022-10" db="EMBL/GenBank/DDBJ databases">
        <authorList>
            <person name="Chen Y."/>
            <person name="Dougan E. K."/>
            <person name="Chan C."/>
            <person name="Rhodes N."/>
            <person name="Thang M."/>
        </authorList>
    </citation>
    <scope>NUCLEOTIDE SEQUENCE</scope>
</reference>
<organism evidence="3">
    <name type="scientific">Cladocopium goreaui</name>
    <dbReference type="NCBI Taxonomy" id="2562237"/>
    <lineage>
        <taxon>Eukaryota</taxon>
        <taxon>Sar</taxon>
        <taxon>Alveolata</taxon>
        <taxon>Dinophyceae</taxon>
        <taxon>Suessiales</taxon>
        <taxon>Symbiodiniaceae</taxon>
        <taxon>Cladocopium</taxon>
    </lineage>
</organism>
<proteinExistence type="predicted"/>
<dbReference type="SMART" id="SM00054">
    <property type="entry name" value="EFh"/>
    <property type="match status" value="2"/>
</dbReference>
<protein>
    <submittedName>
        <fullName evidence="5">EF-hand domain-containing protein</fullName>
    </submittedName>
</protein>
<name>A0A9P1DBE0_9DINO</name>
<evidence type="ECO:0000313" key="6">
    <source>
        <dbReference type="Proteomes" id="UP001152797"/>
    </source>
</evidence>
<evidence type="ECO:0000256" key="1">
    <source>
        <dbReference type="ARBA" id="ARBA00022837"/>
    </source>
</evidence>
<evidence type="ECO:0000313" key="3">
    <source>
        <dbReference type="EMBL" id="CAI4005492.1"/>
    </source>
</evidence>
<evidence type="ECO:0000313" key="5">
    <source>
        <dbReference type="EMBL" id="CAL4792804.1"/>
    </source>
</evidence>
<dbReference type="GO" id="GO:0005509">
    <property type="term" value="F:calcium ion binding"/>
    <property type="evidence" value="ECO:0007669"/>
    <property type="project" value="InterPro"/>
</dbReference>
<gene>
    <name evidence="3" type="ORF">C1SCF055_LOCUS31209</name>
</gene>
<dbReference type="InterPro" id="IPR018247">
    <property type="entry name" value="EF_Hand_1_Ca_BS"/>
</dbReference>
<keyword evidence="6" id="KW-1185">Reference proteome</keyword>
<dbReference type="EMBL" id="CAMXCT010003635">
    <property type="protein sequence ID" value="CAI4005492.1"/>
    <property type="molecule type" value="Genomic_DNA"/>
</dbReference>
<dbReference type="EMBL" id="CAMXCT020003635">
    <property type="protein sequence ID" value="CAL1158867.1"/>
    <property type="molecule type" value="Genomic_DNA"/>
</dbReference>
<keyword evidence="1" id="KW-0106">Calcium</keyword>
<evidence type="ECO:0000313" key="4">
    <source>
        <dbReference type="EMBL" id="CAL1158867.1"/>
    </source>
</evidence>
<sequence>MASHIGRTATVFAQRWTKGVHRADFKAFCGLSAWRPHCVRVQNLILACQQRSFSVEQLKQSLALHPEVLRCVFIENVAYVVRKEDAPKATILDDSVGDWELEKHLMRKATDWRIPQNLVPQVRVLDDLPGPESFVVPFSLLHMLHVLFQEVDASRNNHICLGEFIDFCKRSQLFTADEASQVFLSKRSMPTTSEILFSENDIFNLNESDRAMKFNDFQQLILEAGIIDFTSFRAIGDPLGTPLVSFFVDERVLQMILTHWFAIYDEDQDGQLQLEDYARLVADYQLPLTAADEIYTRVVKERLAGLDLMDFQSLLVKSGVLATGAPWSNMPGMFPDEPCNAC</sequence>
<dbReference type="AlphaFoldDB" id="A0A9P1DBE0"/>
<accession>A0A9P1DBE0</accession>
<dbReference type="Proteomes" id="UP001152797">
    <property type="component" value="Unassembled WGS sequence"/>
</dbReference>
<dbReference type="PROSITE" id="PS50222">
    <property type="entry name" value="EF_HAND_2"/>
    <property type="match status" value="1"/>
</dbReference>
<dbReference type="InterPro" id="IPR002048">
    <property type="entry name" value="EF_hand_dom"/>
</dbReference>